<comment type="subcellular location">
    <subcellularLocation>
        <location evidence="9 10">Cytoplasm</location>
    </subcellularLocation>
    <subcellularLocation>
        <location evidence="9 10">Cytoplasmic vesicle</location>
        <location evidence="9 10">COPI-coated vesicle membrane</location>
        <topology evidence="9 10">Peripheral membrane protein</topology>
        <orientation evidence="9 10">Cytoplasmic side</orientation>
    </subcellularLocation>
    <subcellularLocation>
        <location evidence="9 10">Golgi apparatus membrane</location>
        <topology evidence="9 10">Peripheral membrane protein</topology>
        <orientation evidence="9 10">Cytoplasmic side</orientation>
    </subcellularLocation>
</comment>
<evidence type="ECO:0000256" key="8">
    <source>
        <dbReference type="ARBA" id="ARBA00023329"/>
    </source>
</evidence>
<feature type="compositionally biased region" description="Polar residues" evidence="11">
    <location>
        <begin position="253"/>
        <end position="269"/>
    </location>
</feature>
<dbReference type="PROSITE" id="PS51072">
    <property type="entry name" value="MHD"/>
    <property type="match status" value="1"/>
</dbReference>
<dbReference type="PANTHER" id="PTHR10121">
    <property type="entry name" value="COATOMER SUBUNIT DELTA"/>
    <property type="match status" value="1"/>
</dbReference>
<accession>A0ABM0GGV8</accession>
<sequence length="513" mass="57554">MVLLAAAVCTKSGKPILSRQFVEMTRSRVEGLLSAFPKLMNTGKQHTFVETESVRYVYQPIEKLYMLLITTKASNILEDLETLRLFSRVIPEYCRLMEECEILDHSFELIFAFDEIVALGYRENVNLAQIRTFTEMDSHEEKVFQAVRQTQEREANIEMRRKAKELQQRRREAEKMGKIRSSGFSGFGSSSKSSDMAIPMIGDSASHSEIHKASSIPTKPIGSGRAMKLGSRSKDVDSFVDKLRTEGEDVISPNKSRQSANVVKTTTPVSNTESVHVRVEEKISLTVGRDGGLHNMEVHGLVLLRISDEQFGRIKIAINNNNTKGAQLQTHPNVDKKLFAANSSIGMKNPAKPFPLNNDVGVLKWRLQTQDDSYMPLSINCWPSENSEGGCDVNMEYTLEQDDLELQDVSFAIPLPSGVGAPIIGEIDGNYHHNHRHNILEWSLPVIDVNNKTGTLEFSIAGHPNDFFPINVNFVSRKSFCGIEVADVSMVDEQRSVKYSSDVAFFVDKYEVV</sequence>
<dbReference type="PANTHER" id="PTHR10121:SF0">
    <property type="entry name" value="COATOMER SUBUNIT DELTA"/>
    <property type="match status" value="1"/>
</dbReference>
<evidence type="ECO:0000259" key="12">
    <source>
        <dbReference type="PROSITE" id="PS51072"/>
    </source>
</evidence>
<dbReference type="GeneID" id="100373933"/>
<keyword evidence="8 9" id="KW-0968">Cytoplasmic vesicle</keyword>
<keyword evidence="3 9" id="KW-0963">Cytoplasm</keyword>
<dbReference type="RefSeq" id="NP_001171791.1">
    <property type="nucleotide sequence ID" value="NM_001184862.1"/>
</dbReference>
<keyword evidence="6 9" id="KW-0333">Golgi apparatus</keyword>
<dbReference type="Pfam" id="PF01217">
    <property type="entry name" value="Clat_adaptor_s"/>
    <property type="match status" value="1"/>
</dbReference>
<dbReference type="Proteomes" id="UP000694865">
    <property type="component" value="Unplaced"/>
</dbReference>
<evidence type="ECO:0000256" key="5">
    <source>
        <dbReference type="ARBA" id="ARBA00022927"/>
    </source>
</evidence>
<evidence type="ECO:0000256" key="1">
    <source>
        <dbReference type="ARBA" id="ARBA00010516"/>
    </source>
</evidence>
<keyword evidence="4 9" id="KW-0931">ER-Golgi transport</keyword>
<keyword evidence="5 9" id="KW-0653">Protein transport</keyword>
<feature type="compositionally biased region" description="Low complexity" evidence="11">
    <location>
        <begin position="181"/>
        <end position="191"/>
    </location>
</feature>
<feature type="region of interest" description="Disordered" evidence="11">
    <location>
        <begin position="208"/>
        <end position="232"/>
    </location>
</feature>
<dbReference type="SUPFAM" id="SSF49447">
    <property type="entry name" value="Second domain of Mu2 adaptin subunit (ap50) of ap2 adaptor"/>
    <property type="match status" value="1"/>
</dbReference>
<protein>
    <recommendedName>
        <fullName evidence="9">Coatomer subunit delta</fullName>
    </recommendedName>
</protein>
<comment type="function">
    <text evidence="9">The coatomer is a cytosolic protein complex that binds to dilysine motifs and reversibly associates with Golgi non-clathrin-coated vesicles, which further mediate biosynthetic protein transport from the ER, via the Golgi up to the trans Golgi network. Coatomer complex is required for budding from Golgi membranes, and is essential for the retrograde Golgi-to-ER transport of dilysine-tagged proteins.</text>
</comment>
<dbReference type="Gene3D" id="3.30.450.60">
    <property type="match status" value="1"/>
</dbReference>
<dbReference type="InterPro" id="IPR036168">
    <property type="entry name" value="AP2_Mu_C_sf"/>
</dbReference>
<keyword evidence="2 9" id="KW-0813">Transport</keyword>
<dbReference type="InterPro" id="IPR022775">
    <property type="entry name" value="AP_mu_sigma_su"/>
</dbReference>
<name>A0ABM0GGV8_SACKO</name>
<keyword evidence="13" id="KW-1185">Reference proteome</keyword>
<dbReference type="Gene3D" id="2.60.40.1170">
    <property type="entry name" value="Mu homology domain, subdomain B"/>
    <property type="match status" value="2"/>
</dbReference>
<dbReference type="SUPFAM" id="SSF64356">
    <property type="entry name" value="SNARE-like"/>
    <property type="match status" value="1"/>
</dbReference>
<evidence type="ECO:0000313" key="14">
    <source>
        <dbReference type="RefSeq" id="NP_001171791.1"/>
    </source>
</evidence>
<feature type="region of interest" description="Disordered" evidence="11">
    <location>
        <begin position="172"/>
        <end position="191"/>
    </location>
</feature>
<evidence type="ECO:0000313" key="13">
    <source>
        <dbReference type="Proteomes" id="UP000694865"/>
    </source>
</evidence>
<reference evidence="14" key="2">
    <citation type="submission" date="2025-08" db="UniProtKB">
        <authorList>
            <consortium name="RefSeq"/>
        </authorList>
    </citation>
    <scope>IDENTIFICATION</scope>
</reference>
<comment type="subunit">
    <text evidence="9">Oligomeric complex that consists of at least the alpha, beta, beta', gamma, delta, epsilon and zeta subunits.</text>
</comment>
<evidence type="ECO:0000256" key="10">
    <source>
        <dbReference type="RuleBase" id="RU366052"/>
    </source>
</evidence>
<comment type="similarity">
    <text evidence="1 9">Belongs to the adaptor complexes medium subunit family. Delta-COP subfamily.</text>
</comment>
<organism evidence="13 14">
    <name type="scientific">Saccoglossus kowalevskii</name>
    <name type="common">Acorn worm</name>
    <dbReference type="NCBI Taxonomy" id="10224"/>
    <lineage>
        <taxon>Eukaryota</taxon>
        <taxon>Metazoa</taxon>
        <taxon>Hemichordata</taxon>
        <taxon>Enteropneusta</taxon>
        <taxon>Harrimaniidae</taxon>
        <taxon>Saccoglossus</taxon>
    </lineage>
</organism>
<feature type="domain" description="MHD" evidence="12">
    <location>
        <begin position="272"/>
        <end position="513"/>
    </location>
</feature>
<dbReference type="CDD" id="cd09254">
    <property type="entry name" value="AP_delta-COPI_MHD"/>
    <property type="match status" value="1"/>
</dbReference>
<dbReference type="InterPro" id="IPR011012">
    <property type="entry name" value="Longin-like_dom_sf"/>
</dbReference>
<evidence type="ECO:0000256" key="3">
    <source>
        <dbReference type="ARBA" id="ARBA00022490"/>
    </source>
</evidence>
<reference evidence="14" key="1">
    <citation type="journal article" date="2008" name="Biol. Bull.">
        <title>cDNA sequences for transcription factors and signaling proteins of the hemichordate Saccoglossus kowalevskii: efficacy of the expressed sequence tag (EST) approach for evolutionary and developmental studies of a new organism.</title>
        <authorList>
            <person name="Freeman R.M. Jr."/>
            <person name="Wu M."/>
            <person name="Cordonnier-Pratt M.M."/>
            <person name="Pratt L.H."/>
            <person name="Gruber C.E."/>
            <person name="Smith M."/>
            <person name="Lander E.S."/>
            <person name="Stange-Thomann N."/>
            <person name="Lowe C.J."/>
            <person name="Gerhart J."/>
            <person name="Kirschner M."/>
        </authorList>
    </citation>
    <scope>NUCLEOTIDE SEQUENCE</scope>
</reference>
<dbReference type="CDD" id="cd14830">
    <property type="entry name" value="Delta_COP_N"/>
    <property type="match status" value="1"/>
</dbReference>
<dbReference type="Pfam" id="PF00928">
    <property type="entry name" value="Adap_comp_sub"/>
    <property type="match status" value="1"/>
</dbReference>
<keyword evidence="7 9" id="KW-0472">Membrane</keyword>
<evidence type="ECO:0000256" key="4">
    <source>
        <dbReference type="ARBA" id="ARBA00022892"/>
    </source>
</evidence>
<proteinExistence type="inferred from homology"/>
<evidence type="ECO:0000256" key="2">
    <source>
        <dbReference type="ARBA" id="ARBA00022448"/>
    </source>
</evidence>
<gene>
    <name evidence="14" type="primary">Arcn1</name>
</gene>
<evidence type="ECO:0000256" key="9">
    <source>
        <dbReference type="RuleBase" id="RU364018"/>
    </source>
</evidence>
<dbReference type="InterPro" id="IPR027059">
    <property type="entry name" value="Coatomer_dsu"/>
</dbReference>
<feature type="region of interest" description="Disordered" evidence="11">
    <location>
        <begin position="250"/>
        <end position="269"/>
    </location>
</feature>
<evidence type="ECO:0000256" key="6">
    <source>
        <dbReference type="ARBA" id="ARBA00023034"/>
    </source>
</evidence>
<dbReference type="InterPro" id="IPR028565">
    <property type="entry name" value="MHD"/>
</dbReference>
<evidence type="ECO:0000256" key="7">
    <source>
        <dbReference type="ARBA" id="ARBA00023136"/>
    </source>
</evidence>
<evidence type="ECO:0000256" key="11">
    <source>
        <dbReference type="SAM" id="MobiDB-lite"/>
    </source>
</evidence>